<dbReference type="Proteomes" id="UP000048948">
    <property type="component" value="Unassembled WGS sequence"/>
</dbReference>
<dbReference type="FunFam" id="3.40.250.10:FF:000025">
    <property type="entry name" value="Molybdopterin biosynthesis MoeZ"/>
    <property type="match status" value="1"/>
</dbReference>
<evidence type="ECO:0000259" key="3">
    <source>
        <dbReference type="PROSITE" id="PS50206"/>
    </source>
</evidence>
<dbReference type="GO" id="GO:0016779">
    <property type="term" value="F:nucleotidyltransferase activity"/>
    <property type="evidence" value="ECO:0007669"/>
    <property type="project" value="UniProtKB-KW"/>
</dbReference>
<evidence type="ECO:0000313" key="4">
    <source>
        <dbReference type="EMBL" id="CKT98388.1"/>
    </source>
</evidence>
<keyword evidence="1" id="KW-0808">Transferase</keyword>
<keyword evidence="2" id="KW-0511">Multifunctional enzyme</keyword>
<evidence type="ECO:0000256" key="1">
    <source>
        <dbReference type="ARBA" id="ARBA00022695"/>
    </source>
</evidence>
<keyword evidence="1" id="KW-0548">Nucleotidyltransferase</keyword>
<dbReference type="CDD" id="cd00158">
    <property type="entry name" value="RHOD"/>
    <property type="match status" value="1"/>
</dbReference>
<dbReference type="SUPFAM" id="SSF69572">
    <property type="entry name" value="Activating enzymes of the ubiquitin-like proteins"/>
    <property type="match status" value="1"/>
</dbReference>
<organism evidence="4 5">
    <name type="scientific">Mycobacterium tuberculosis</name>
    <dbReference type="NCBI Taxonomy" id="1773"/>
    <lineage>
        <taxon>Bacteria</taxon>
        <taxon>Bacillati</taxon>
        <taxon>Actinomycetota</taxon>
        <taxon>Actinomycetes</taxon>
        <taxon>Mycobacteriales</taxon>
        <taxon>Mycobacteriaceae</taxon>
        <taxon>Mycobacterium</taxon>
        <taxon>Mycobacterium tuberculosis complex</taxon>
    </lineage>
</organism>
<dbReference type="PANTHER" id="PTHR43031:SF1">
    <property type="entry name" value="PYRIDINE NUCLEOTIDE-DISULPHIDE OXIDOREDUCTASE"/>
    <property type="match status" value="1"/>
</dbReference>
<dbReference type="PROSITE" id="PS50206">
    <property type="entry name" value="RHODANESE_3"/>
    <property type="match status" value="1"/>
</dbReference>
<evidence type="ECO:0000313" key="5">
    <source>
        <dbReference type="Proteomes" id="UP000048948"/>
    </source>
</evidence>
<sequence length="279" mass="30360">MRLHELRLAPSNAVDLFKQYDLILDGTDNFATRYLVNDAAVLAGKPYVWGSIYRFEGQASVFWEDAPDGLGVNYRDLYPEPPPPGMVPSCAEGGVLGIICASVASVMGTEAIKLITGIGETLLGRLLVYDALEMSYRTITIRKDPSTPKITELVDYEQFCGVVADDAAQAAKGSTITPRELRDWLDSGRKLALIDVRDPVEWDIVHIDGAQLIPKSLINSGEGLAKLPQDRTAVLYCKTGVRSAEALAAVKKAGFSDAVHLQGGIVAWAKQMQPDMVMY</sequence>
<dbReference type="InterPro" id="IPR001763">
    <property type="entry name" value="Rhodanese-like_dom"/>
</dbReference>
<dbReference type="SMART" id="SM00450">
    <property type="entry name" value="RHOD"/>
    <property type="match status" value="1"/>
</dbReference>
<evidence type="ECO:0000256" key="2">
    <source>
        <dbReference type="ARBA" id="ARBA00023268"/>
    </source>
</evidence>
<dbReference type="InterPro" id="IPR050229">
    <property type="entry name" value="GlpE_sulfurtransferase"/>
</dbReference>
<dbReference type="EMBL" id="CNGE01001300">
    <property type="protein sequence ID" value="CKT98388.1"/>
    <property type="molecule type" value="Genomic_DNA"/>
</dbReference>
<dbReference type="Pfam" id="PF00581">
    <property type="entry name" value="Rhodanese"/>
    <property type="match status" value="1"/>
</dbReference>
<reference evidence="4 5" key="1">
    <citation type="submission" date="2015-03" db="EMBL/GenBank/DDBJ databases">
        <authorList>
            <consortium name="Pathogen Informatics"/>
        </authorList>
    </citation>
    <scope>NUCLEOTIDE SEQUENCE [LARGE SCALE GENOMIC DNA]</scope>
    <source>
        <strain evidence="4 5">Bir 172</strain>
    </source>
</reference>
<dbReference type="GO" id="GO:0008641">
    <property type="term" value="F:ubiquitin-like modifier activating enzyme activity"/>
    <property type="evidence" value="ECO:0007669"/>
    <property type="project" value="InterPro"/>
</dbReference>
<dbReference type="InterPro" id="IPR035985">
    <property type="entry name" value="Ubiquitin-activating_enz"/>
</dbReference>
<proteinExistence type="predicted"/>
<dbReference type="Pfam" id="PF00899">
    <property type="entry name" value="ThiF"/>
    <property type="match status" value="1"/>
</dbReference>
<gene>
    <name evidence="4" type="primary">moeB1</name>
    <name evidence="4" type="ORF">ERS027646_04353</name>
</gene>
<name>A0A655AVW2_MYCTX</name>
<dbReference type="InterPro" id="IPR000594">
    <property type="entry name" value="ThiF_NAD_FAD-bd"/>
</dbReference>
<protein>
    <submittedName>
        <fullName evidence="4">Molybdenum cofactor biosynthesis protein B</fullName>
    </submittedName>
</protein>
<dbReference type="AlphaFoldDB" id="A0A655AVW2"/>
<dbReference type="CDD" id="cd00757">
    <property type="entry name" value="ThiF_MoeB_HesA_family"/>
    <property type="match status" value="1"/>
</dbReference>
<feature type="domain" description="Rhodanese" evidence="3">
    <location>
        <begin position="187"/>
        <end position="277"/>
    </location>
</feature>
<dbReference type="Gene3D" id="3.40.250.10">
    <property type="entry name" value="Rhodanese-like domain"/>
    <property type="match status" value="1"/>
</dbReference>
<dbReference type="InterPro" id="IPR036873">
    <property type="entry name" value="Rhodanese-like_dom_sf"/>
</dbReference>
<accession>A0A655AVW2</accession>
<dbReference type="Gene3D" id="3.40.50.720">
    <property type="entry name" value="NAD(P)-binding Rossmann-like Domain"/>
    <property type="match status" value="1"/>
</dbReference>
<dbReference type="PANTHER" id="PTHR43031">
    <property type="entry name" value="FAD-DEPENDENT OXIDOREDUCTASE"/>
    <property type="match status" value="1"/>
</dbReference>